<evidence type="ECO:0000256" key="1">
    <source>
        <dbReference type="SAM" id="MobiDB-lite"/>
    </source>
</evidence>
<feature type="region of interest" description="Disordered" evidence="1">
    <location>
        <begin position="381"/>
        <end position="404"/>
    </location>
</feature>
<dbReference type="EMBL" id="JARZHI010000012">
    <property type="protein sequence ID" value="MDI1431078.1"/>
    <property type="molecule type" value="Genomic_DNA"/>
</dbReference>
<feature type="chain" id="PRO_5047177335" description="Ferritin-like domain-containing protein" evidence="2">
    <location>
        <begin position="31"/>
        <end position="435"/>
    </location>
</feature>
<evidence type="ECO:0000256" key="2">
    <source>
        <dbReference type="SAM" id="SignalP"/>
    </source>
</evidence>
<evidence type="ECO:0000313" key="4">
    <source>
        <dbReference type="Proteomes" id="UP001160301"/>
    </source>
</evidence>
<organism evidence="3 4">
    <name type="scientific">Polyangium sorediatum</name>
    <dbReference type="NCBI Taxonomy" id="889274"/>
    <lineage>
        <taxon>Bacteria</taxon>
        <taxon>Pseudomonadati</taxon>
        <taxon>Myxococcota</taxon>
        <taxon>Polyangia</taxon>
        <taxon>Polyangiales</taxon>
        <taxon>Polyangiaceae</taxon>
        <taxon>Polyangium</taxon>
    </lineage>
</organism>
<evidence type="ECO:0008006" key="5">
    <source>
        <dbReference type="Google" id="ProtNLM"/>
    </source>
</evidence>
<proteinExistence type="predicted"/>
<feature type="signal peptide" evidence="2">
    <location>
        <begin position="1"/>
        <end position="30"/>
    </location>
</feature>
<dbReference type="Proteomes" id="UP001160301">
    <property type="component" value="Unassembled WGS sequence"/>
</dbReference>
<dbReference type="InterPro" id="IPR012347">
    <property type="entry name" value="Ferritin-like"/>
</dbReference>
<dbReference type="InterPro" id="IPR009078">
    <property type="entry name" value="Ferritin-like_SF"/>
</dbReference>
<reference evidence="3 4" key="1">
    <citation type="submission" date="2023-04" db="EMBL/GenBank/DDBJ databases">
        <title>The genome sequence of Polyangium sorediatum DSM14670.</title>
        <authorList>
            <person name="Zhang X."/>
        </authorList>
    </citation>
    <scope>NUCLEOTIDE SEQUENCE [LARGE SCALE GENOMIC DNA]</scope>
    <source>
        <strain evidence="3 4">DSM 14670</strain>
    </source>
</reference>
<keyword evidence="4" id="KW-1185">Reference proteome</keyword>
<dbReference type="SUPFAM" id="SSF47240">
    <property type="entry name" value="Ferritin-like"/>
    <property type="match status" value="1"/>
</dbReference>
<keyword evidence="2" id="KW-0732">Signal</keyword>
<sequence>MGSLSSSRLGPTLCALGAAAILLAPGEARADDDIHWVSPGLMLSLSFGDKLNFGLGLDVRYSLVFAGNVSCFSGPRGAVGAFAQASWLNFSSAGRFAAGLHGGVDLRNPGIGANAEVGWTYRTALSDLHPGGHGIHVGLGAIGGGIVDLAFRGTIPWPGDERKPEFTITAGAHFPPMYGEPGLCIIGRPLRVDGRYVLPGVAGAPRRGRERGGRIDETTRAALVSAWQDDARGECASIPAFLALARDLAAVGAPRDLVDRALAAAADEVRHTELCASIAGDLASRTLTPELLPSPRRSGLDRSRELQRLCVESWEDGCLGEGAAAERARRQARGAKAPGIGAALGVIAADEARHAELGWRVVQWCLSEGGRPVREALGEAVAASPEGPAREASPEAEPAAWRGYGRIGPQDIDASWEQNLGLARKTAQVFLSARG</sequence>
<gene>
    <name evidence="3" type="ORF">QHF89_16410</name>
</gene>
<dbReference type="Gene3D" id="1.20.1260.10">
    <property type="match status" value="1"/>
</dbReference>
<accession>A0ABT6NRY8</accession>
<name>A0ABT6NRY8_9BACT</name>
<protein>
    <recommendedName>
        <fullName evidence="5">Ferritin-like domain-containing protein</fullName>
    </recommendedName>
</protein>
<dbReference type="RefSeq" id="WP_136969602.1">
    <property type="nucleotide sequence ID" value="NZ_JARZHI010000012.1"/>
</dbReference>
<evidence type="ECO:0000313" key="3">
    <source>
        <dbReference type="EMBL" id="MDI1431078.1"/>
    </source>
</evidence>
<comment type="caution">
    <text evidence="3">The sequence shown here is derived from an EMBL/GenBank/DDBJ whole genome shotgun (WGS) entry which is preliminary data.</text>
</comment>